<dbReference type="AlphaFoldDB" id="A0A6A6NR60"/>
<keyword evidence="3" id="KW-1185">Reference proteome</keyword>
<feature type="region of interest" description="Disordered" evidence="1">
    <location>
        <begin position="1"/>
        <end position="20"/>
    </location>
</feature>
<evidence type="ECO:0000256" key="1">
    <source>
        <dbReference type="SAM" id="MobiDB-lite"/>
    </source>
</evidence>
<dbReference type="Proteomes" id="UP000799766">
    <property type="component" value="Unassembled WGS sequence"/>
</dbReference>
<protein>
    <submittedName>
        <fullName evidence="2">Uncharacterized protein</fullName>
    </submittedName>
</protein>
<organism evidence="2 3">
    <name type="scientific">Lineolata rhizophorae</name>
    <dbReference type="NCBI Taxonomy" id="578093"/>
    <lineage>
        <taxon>Eukaryota</taxon>
        <taxon>Fungi</taxon>
        <taxon>Dikarya</taxon>
        <taxon>Ascomycota</taxon>
        <taxon>Pezizomycotina</taxon>
        <taxon>Dothideomycetes</taxon>
        <taxon>Dothideomycetes incertae sedis</taxon>
        <taxon>Lineolatales</taxon>
        <taxon>Lineolataceae</taxon>
        <taxon>Lineolata</taxon>
    </lineage>
</organism>
<sequence length="184" mass="20513">MTATLNAPTHELRNGKHGSTASLSHRFTSVSCLCDSPNRNKLTSIARTRMDKTVNPHLLPLNATPHAPGSTTVRGAARTVLMNGATQTWLQRAWPVGREETPDRQFGRNVDVCAFEPLGRVCSFHLFGRPAIQMGGRGTSRKDVGRPFVGSTRYVCRHYCRPRLTRSWVELRSCVRTYVVRIPA</sequence>
<dbReference type="EMBL" id="MU001694">
    <property type="protein sequence ID" value="KAF2453904.1"/>
    <property type="molecule type" value="Genomic_DNA"/>
</dbReference>
<accession>A0A6A6NR60</accession>
<reference evidence="2" key="1">
    <citation type="journal article" date="2020" name="Stud. Mycol.">
        <title>101 Dothideomycetes genomes: a test case for predicting lifestyles and emergence of pathogens.</title>
        <authorList>
            <person name="Haridas S."/>
            <person name="Albert R."/>
            <person name="Binder M."/>
            <person name="Bloem J."/>
            <person name="Labutti K."/>
            <person name="Salamov A."/>
            <person name="Andreopoulos B."/>
            <person name="Baker S."/>
            <person name="Barry K."/>
            <person name="Bills G."/>
            <person name="Bluhm B."/>
            <person name="Cannon C."/>
            <person name="Castanera R."/>
            <person name="Culley D."/>
            <person name="Daum C."/>
            <person name="Ezra D."/>
            <person name="Gonzalez J."/>
            <person name="Henrissat B."/>
            <person name="Kuo A."/>
            <person name="Liang C."/>
            <person name="Lipzen A."/>
            <person name="Lutzoni F."/>
            <person name="Magnuson J."/>
            <person name="Mondo S."/>
            <person name="Nolan M."/>
            <person name="Ohm R."/>
            <person name="Pangilinan J."/>
            <person name="Park H.-J."/>
            <person name="Ramirez L."/>
            <person name="Alfaro M."/>
            <person name="Sun H."/>
            <person name="Tritt A."/>
            <person name="Yoshinaga Y."/>
            <person name="Zwiers L.-H."/>
            <person name="Turgeon B."/>
            <person name="Goodwin S."/>
            <person name="Spatafora J."/>
            <person name="Crous P."/>
            <person name="Grigoriev I."/>
        </authorList>
    </citation>
    <scope>NUCLEOTIDE SEQUENCE</scope>
    <source>
        <strain evidence="2">ATCC 16933</strain>
    </source>
</reference>
<name>A0A6A6NR60_9PEZI</name>
<evidence type="ECO:0000313" key="2">
    <source>
        <dbReference type="EMBL" id="KAF2453904.1"/>
    </source>
</evidence>
<gene>
    <name evidence="2" type="ORF">BDY21DRAFT_354459</name>
</gene>
<evidence type="ECO:0000313" key="3">
    <source>
        <dbReference type="Proteomes" id="UP000799766"/>
    </source>
</evidence>
<proteinExistence type="predicted"/>